<evidence type="ECO:0000259" key="1">
    <source>
        <dbReference type="Pfam" id="PF01863"/>
    </source>
</evidence>
<dbReference type="CDD" id="cd07344">
    <property type="entry name" value="M48_yhfN_like"/>
    <property type="match status" value="1"/>
</dbReference>
<comment type="caution">
    <text evidence="2">The sequence shown here is derived from an EMBL/GenBank/DDBJ whole genome shotgun (WGS) entry which is preliminary data.</text>
</comment>
<dbReference type="Gene3D" id="3.30.2010.10">
    <property type="entry name" value="Metalloproteases ('zincins'), catalytic domain"/>
    <property type="match status" value="1"/>
</dbReference>
<evidence type="ECO:0000313" key="3">
    <source>
        <dbReference type="Proteomes" id="UP000030355"/>
    </source>
</evidence>
<dbReference type="PANTHER" id="PTHR30399:SF1">
    <property type="entry name" value="UTP PYROPHOSPHATASE"/>
    <property type="match status" value="1"/>
</dbReference>
<feature type="domain" description="YgjP-like metallopeptidase" evidence="1">
    <location>
        <begin position="22"/>
        <end position="230"/>
    </location>
</feature>
<accession>A0A0A2A460</accession>
<dbReference type="eggNOG" id="COG1451">
    <property type="taxonomic scope" value="Bacteria"/>
</dbReference>
<dbReference type="RefSeq" id="WP_032522438.1">
    <property type="nucleotide sequence ID" value="NZ_CP138977.1"/>
</dbReference>
<organism evidence="2 3">
    <name type="scientific">Prochlorococcus marinus str. MIT 9201</name>
    <dbReference type="NCBI Taxonomy" id="93057"/>
    <lineage>
        <taxon>Bacteria</taxon>
        <taxon>Bacillati</taxon>
        <taxon>Cyanobacteriota</taxon>
        <taxon>Cyanophyceae</taxon>
        <taxon>Synechococcales</taxon>
        <taxon>Prochlorococcaceae</taxon>
        <taxon>Prochlorococcus</taxon>
    </lineage>
</organism>
<proteinExistence type="predicted"/>
<reference evidence="3" key="1">
    <citation type="journal article" date="2014" name="Sci. Data">
        <title>Genomes of diverse isolates of the marine cyanobacterium Prochlorococcus.</title>
        <authorList>
            <person name="Biller S."/>
            <person name="Berube P."/>
            <person name="Thompson J."/>
            <person name="Kelly L."/>
            <person name="Roggensack S."/>
            <person name="Awad L."/>
            <person name="Roache-Johnson K."/>
            <person name="Ding H."/>
            <person name="Giovannoni S.J."/>
            <person name="Moore L.R."/>
            <person name="Chisholm S.W."/>
        </authorList>
    </citation>
    <scope>NUCLEOTIDE SEQUENCE [LARGE SCALE GENOMIC DNA]</scope>
    <source>
        <strain evidence="3">MIT 9201</strain>
    </source>
</reference>
<dbReference type="GO" id="GO:0016787">
    <property type="term" value="F:hydrolase activity"/>
    <property type="evidence" value="ECO:0007669"/>
    <property type="project" value="UniProtKB-KW"/>
</dbReference>
<dbReference type="EMBL" id="JNAL01000014">
    <property type="protein sequence ID" value="KGF95611.1"/>
    <property type="molecule type" value="Genomic_DNA"/>
</dbReference>
<protein>
    <submittedName>
        <fullName evidence="2">Putative metal-dependent hydrolase</fullName>
    </submittedName>
</protein>
<dbReference type="InterPro" id="IPR002725">
    <property type="entry name" value="YgjP-like_metallopeptidase"/>
</dbReference>
<sequence length="236" mass="27845">MSAIPKELFGLKVEVLRSKRKTSALHIIGDELQIRVPNRVRDGKIAEILETKKRWIRNKVVQLQSRPKSKEREFVSGESFSLFGKNLKLKVVEGGRVGTKLDGDYLSTNVRASEKGDVRKFRIKTYIEKWYIQEAYKRLEDKVIKYSEIIRVSPREIKVKNYKSRWGSCDKKGRLTFNWHLIKAPHSIVDYVVIHELCHMVQSNHSPKFWHEVEKFDPSYKEHKKWLKENGTLLIR</sequence>
<keyword evidence="2" id="KW-0378">Hydrolase</keyword>
<name>A0A0A2A460_PROMR</name>
<dbReference type="OrthoDB" id="9811177at2"/>
<dbReference type="AlphaFoldDB" id="A0A0A2A460"/>
<dbReference type="InterPro" id="IPR053136">
    <property type="entry name" value="UTP_pyrophosphatase-like"/>
</dbReference>
<gene>
    <name evidence="2" type="ORF">EU95_1303</name>
</gene>
<dbReference type="PANTHER" id="PTHR30399">
    <property type="entry name" value="UNCHARACTERIZED PROTEIN YGJP"/>
    <property type="match status" value="1"/>
</dbReference>
<dbReference type="STRING" id="93057.EU95_1303"/>
<evidence type="ECO:0000313" key="2">
    <source>
        <dbReference type="EMBL" id="KGF95611.1"/>
    </source>
</evidence>
<dbReference type="Proteomes" id="UP000030355">
    <property type="component" value="Unassembled WGS sequence"/>
</dbReference>
<dbReference type="Pfam" id="PF01863">
    <property type="entry name" value="YgjP-like"/>
    <property type="match status" value="1"/>
</dbReference>